<organism evidence="2 3">
    <name type="scientific">Brassica rapa subsp. trilocularis</name>
    <dbReference type="NCBI Taxonomy" id="1813537"/>
    <lineage>
        <taxon>Eukaryota</taxon>
        <taxon>Viridiplantae</taxon>
        <taxon>Streptophyta</taxon>
        <taxon>Embryophyta</taxon>
        <taxon>Tracheophyta</taxon>
        <taxon>Spermatophyta</taxon>
        <taxon>Magnoliopsida</taxon>
        <taxon>eudicotyledons</taxon>
        <taxon>Gunneridae</taxon>
        <taxon>Pentapetalae</taxon>
        <taxon>rosids</taxon>
        <taxon>malvids</taxon>
        <taxon>Brassicales</taxon>
        <taxon>Brassicaceae</taxon>
        <taxon>Brassiceae</taxon>
        <taxon>Brassica</taxon>
    </lineage>
</organism>
<feature type="region of interest" description="Disordered" evidence="1">
    <location>
        <begin position="50"/>
        <end position="70"/>
    </location>
</feature>
<comment type="caution">
    <text evidence="2">The sequence shown here is derived from an EMBL/GenBank/DDBJ whole genome shotgun (WGS) entry which is preliminary data.</text>
</comment>
<feature type="compositionally biased region" description="Polar residues" evidence="1">
    <location>
        <begin position="260"/>
        <end position="272"/>
    </location>
</feature>
<dbReference type="EMBL" id="JADBGQ010000010">
    <property type="protein sequence ID" value="KAG5377080.1"/>
    <property type="molecule type" value="Genomic_DNA"/>
</dbReference>
<dbReference type="Proteomes" id="UP000823674">
    <property type="component" value="Chromosome A10"/>
</dbReference>
<feature type="compositionally biased region" description="Basic residues" evidence="1">
    <location>
        <begin position="210"/>
        <end position="225"/>
    </location>
</feature>
<evidence type="ECO:0000256" key="1">
    <source>
        <dbReference type="SAM" id="MobiDB-lite"/>
    </source>
</evidence>
<feature type="region of interest" description="Disordered" evidence="1">
    <location>
        <begin position="98"/>
        <end position="272"/>
    </location>
</feature>
<protein>
    <submittedName>
        <fullName evidence="2">Uncharacterized protein</fullName>
    </submittedName>
</protein>
<gene>
    <name evidence="2" type="primary">A10g506800.1_BraROA</name>
    <name evidence="2" type="ORF">IGI04_041676</name>
</gene>
<feature type="compositionally biased region" description="Basic and acidic residues" evidence="1">
    <location>
        <begin position="143"/>
        <end position="160"/>
    </location>
</feature>
<reference evidence="2 3" key="1">
    <citation type="submission" date="2021-03" db="EMBL/GenBank/DDBJ databases">
        <authorList>
            <person name="King G.J."/>
            <person name="Bancroft I."/>
            <person name="Baten A."/>
            <person name="Bloomfield J."/>
            <person name="Borpatragohain P."/>
            <person name="He Z."/>
            <person name="Irish N."/>
            <person name="Irwin J."/>
            <person name="Liu K."/>
            <person name="Mauleon R.P."/>
            <person name="Moore J."/>
            <person name="Morris R."/>
            <person name="Ostergaard L."/>
            <person name="Wang B."/>
            <person name="Wells R."/>
        </authorList>
    </citation>
    <scope>NUCLEOTIDE SEQUENCE [LARGE SCALE GENOMIC DNA]</scope>
    <source>
        <strain evidence="2">R-o-18</strain>
        <tissue evidence="2">Leaf</tissue>
    </source>
</reference>
<evidence type="ECO:0000313" key="2">
    <source>
        <dbReference type="EMBL" id="KAG5377080.1"/>
    </source>
</evidence>
<feature type="compositionally biased region" description="Basic and acidic residues" evidence="1">
    <location>
        <begin position="52"/>
        <end position="70"/>
    </location>
</feature>
<evidence type="ECO:0000313" key="3">
    <source>
        <dbReference type="Proteomes" id="UP000823674"/>
    </source>
</evidence>
<accession>A0ABQ7KUG2</accession>
<keyword evidence="3" id="KW-1185">Reference proteome</keyword>
<name>A0ABQ7KUG2_BRACM</name>
<sequence length="272" mass="29449">MSSGCVSTRLKVEFTTGIPQENNHEPLPQEAVNEAMGEVRDVMLQYTMCADPTEREARKERVRQAEERGQMEEAAIHMVRASLSSPNVTQPTTVERIPASHRLGPNPPMQDANMGVSMESPPSPHERLPASLRLGLSPQAESQRCDDNGTHQTELSRERIPTAMRLGASPHVVATTETVSGQNVVKRKPGRPPGVRKDPGKETGLASTAAKKRKVPNKPSPRRKIGTGSKTGGTRAKTASKDTEQGASKGCAKMTRQKRSSLTPGVQQLTPL</sequence>
<proteinExistence type="predicted"/>